<dbReference type="OMA" id="MEEDNSQ"/>
<dbReference type="AlphaFoldDB" id="A0A401RND7"/>
<organism evidence="2 3">
    <name type="scientific">Chiloscyllium punctatum</name>
    <name type="common">Brownbanded bambooshark</name>
    <name type="synonym">Hemiscyllium punctatum</name>
    <dbReference type="NCBI Taxonomy" id="137246"/>
    <lineage>
        <taxon>Eukaryota</taxon>
        <taxon>Metazoa</taxon>
        <taxon>Chordata</taxon>
        <taxon>Craniata</taxon>
        <taxon>Vertebrata</taxon>
        <taxon>Chondrichthyes</taxon>
        <taxon>Elasmobranchii</taxon>
        <taxon>Galeomorphii</taxon>
        <taxon>Galeoidea</taxon>
        <taxon>Orectolobiformes</taxon>
        <taxon>Hemiscylliidae</taxon>
        <taxon>Chiloscyllium</taxon>
    </lineage>
</organism>
<comment type="caution">
    <text evidence="2">The sequence shown here is derived from an EMBL/GenBank/DDBJ whole genome shotgun (WGS) entry which is preliminary data.</text>
</comment>
<dbReference type="PROSITE" id="PS50005">
    <property type="entry name" value="TPR"/>
    <property type="match status" value="1"/>
</dbReference>
<dbReference type="OrthoDB" id="2017782at2759"/>
<feature type="repeat" description="TPR" evidence="1">
    <location>
        <begin position="82"/>
        <end position="115"/>
    </location>
</feature>
<dbReference type="InterPro" id="IPR011990">
    <property type="entry name" value="TPR-like_helical_dom_sf"/>
</dbReference>
<dbReference type="Gene3D" id="1.25.40.10">
    <property type="entry name" value="Tetratricopeptide repeat domain"/>
    <property type="match status" value="1"/>
</dbReference>
<sequence>MDCRAALREAESQFQKQNFGTAEELYTRLILYCSDGEWKDKCCAEDLANAYNNRGQIKYLRVDFYEAMDDYTLAIQTKEDFEVPYYNRGLICYRLGLFDQALEDFRKTLTLNPDFKDAILSLEQTLIDKNEKASRGY</sequence>
<dbReference type="SUPFAM" id="SSF48452">
    <property type="entry name" value="TPR-like"/>
    <property type="match status" value="1"/>
</dbReference>
<dbReference type="STRING" id="137246.A0A401RND7"/>
<name>A0A401RND7_CHIPU</name>
<reference evidence="2 3" key="1">
    <citation type="journal article" date="2018" name="Nat. Ecol. Evol.">
        <title>Shark genomes provide insights into elasmobranch evolution and the origin of vertebrates.</title>
        <authorList>
            <person name="Hara Y"/>
            <person name="Yamaguchi K"/>
            <person name="Onimaru K"/>
            <person name="Kadota M"/>
            <person name="Koyanagi M"/>
            <person name="Keeley SD"/>
            <person name="Tatsumi K"/>
            <person name="Tanaka K"/>
            <person name="Motone F"/>
            <person name="Kageyama Y"/>
            <person name="Nozu R"/>
            <person name="Adachi N"/>
            <person name="Nishimura O"/>
            <person name="Nakagawa R"/>
            <person name="Tanegashima C"/>
            <person name="Kiyatake I"/>
            <person name="Matsumoto R"/>
            <person name="Murakumo K"/>
            <person name="Nishida K"/>
            <person name="Terakita A"/>
            <person name="Kuratani S"/>
            <person name="Sato K"/>
            <person name="Hyodo S Kuraku.S."/>
        </authorList>
    </citation>
    <scope>NUCLEOTIDE SEQUENCE [LARGE SCALE GENOMIC DNA]</scope>
</reference>
<evidence type="ECO:0000256" key="1">
    <source>
        <dbReference type="PROSITE-ProRule" id="PRU00339"/>
    </source>
</evidence>
<evidence type="ECO:0000313" key="2">
    <source>
        <dbReference type="EMBL" id="GCC19691.1"/>
    </source>
</evidence>
<dbReference type="Pfam" id="PF00515">
    <property type="entry name" value="TPR_1"/>
    <property type="match status" value="1"/>
</dbReference>
<accession>A0A401RND7</accession>
<gene>
    <name evidence="2" type="ORF">chiPu_0018465</name>
</gene>
<keyword evidence="3" id="KW-1185">Reference proteome</keyword>
<dbReference type="SMART" id="SM00028">
    <property type="entry name" value="TPR"/>
    <property type="match status" value="3"/>
</dbReference>
<evidence type="ECO:0000313" key="3">
    <source>
        <dbReference type="Proteomes" id="UP000287033"/>
    </source>
</evidence>
<proteinExistence type="predicted"/>
<protein>
    <submittedName>
        <fullName evidence="2">Uncharacterized protein</fullName>
    </submittedName>
</protein>
<dbReference type="PANTHER" id="PTHR47059:SF1">
    <property type="entry name" value="TETRATRICOPEPTIDE REPEAT PROTEIN 32"/>
    <property type="match status" value="1"/>
</dbReference>
<dbReference type="EMBL" id="BEZZ01001585">
    <property type="protein sequence ID" value="GCC19691.1"/>
    <property type="molecule type" value="Genomic_DNA"/>
</dbReference>
<keyword evidence="1" id="KW-0802">TPR repeat</keyword>
<dbReference type="Proteomes" id="UP000287033">
    <property type="component" value="Unassembled WGS sequence"/>
</dbReference>
<dbReference type="PANTHER" id="PTHR47059">
    <property type="entry name" value="TETRATRICOPEPTIDE REPEAT PROTEIN 32"/>
    <property type="match status" value="1"/>
</dbReference>
<dbReference type="InterPro" id="IPR019734">
    <property type="entry name" value="TPR_rpt"/>
</dbReference>